<feature type="signal peptide" evidence="5">
    <location>
        <begin position="1"/>
        <end position="32"/>
    </location>
</feature>
<sequence>MICTQTNEATVRRPSAVALALLALAACSGAQAADPGLLRLESHGPDEGLPQSTVRALANDDQGFLWVATQDGLARFDGHRFQVWRAGDDAQDLASGSIDSMAFDPATRRLWLGTNDSGLEVVHLPTWDQVRLDARSGLAHNQIEGIALDGDDGAWIGTRGGLDHVVAETGAVTSLGGGEIAGLAALPGSGVALALGRDCRLWRATRTSLDLLATLPSPADDCVALQAGPEGAWAASAHAGVFLFAVADGKMRRSLPLQQAAPVTTLLRRGDGSLLIGFRDGRVARLDSATADAPFPLSLDRRLDSSVTTLHEDAAGSLWIGTYTSGLHYARPLSATVRVGRSEAGAPGGWPKASMRAIWRAGDHILLGTDGGLLERRGTAVDWREVPGFDGHSVRAIAREGEGRGGWWIGTHDGLFHWSGRGPARAMDGLPDNRVETLLLEPGGDGWIGTHGGLVRMQAGKIVDDPALAPLRDSQVTALLRMGPRLWIATNANGLWRLDPGQAPARVFPEALHNSLWSLLADDGALWAGSYARGIYRIDLATSAVTNIRHSDGLGNDVIYSMLTDDLGRLWASTNNGLSVIDPGNGSIQVLGPRDGLANREYNSGSAYRDARGLLYFGGTRGVDVLDPSGLPRHSAPARPVLTTLRTSPLDADGGGPREIGIVYDSAAQLAHRDRMITVRMTAIDFAAPDAARLRYRVLGLHDDWVYPHAPTAEFSVTGLPPGGYVLEVEAAGRDGRFGQPRRFGLEMAPPWWRHPVAYVAYALALLLLLGLVVRRVDAAVRRERRQVELLERTVAERTAQLQLANQRLSRANARLSIDTRRDPLTRISNRRDLQEWLGREAAALRSRLEDTNGGGDRLVFLMIDIDDFKQVNDVYGHQAGDEVLVHLADRLRLLSRDDDLLVRWGGEEFLLISRFAHLEDAPQLAERIRAAIAGQPVRIGRGVSLELTCSIGFAPWPFSIEWPDIGDWSACVGLADRCLYTVKRGSKNGWVGVVPGDAPKAEAIQALLAGAHPDDVGEHTVRMLYSGEKPPRLGC</sequence>
<evidence type="ECO:0000259" key="6">
    <source>
        <dbReference type="PROSITE" id="PS50887"/>
    </source>
</evidence>
<dbReference type="SUPFAM" id="SSF63829">
    <property type="entry name" value="Calcium-dependent phosphotriesterase"/>
    <property type="match status" value="1"/>
</dbReference>
<dbReference type="SMART" id="SM00267">
    <property type="entry name" value="GGDEF"/>
    <property type="match status" value="1"/>
</dbReference>
<keyword evidence="8" id="KW-1185">Reference proteome</keyword>
<gene>
    <name evidence="7" type="ORF">FPZ22_12665</name>
</gene>
<dbReference type="RefSeq" id="WP_144893512.1">
    <property type="nucleotide sequence ID" value="NZ_CP042218.1"/>
</dbReference>
<evidence type="ECO:0000256" key="1">
    <source>
        <dbReference type="ARBA" id="ARBA00012528"/>
    </source>
</evidence>
<dbReference type="InterPro" id="IPR011123">
    <property type="entry name" value="Y_Y_Y"/>
</dbReference>
<dbReference type="InterPro" id="IPR013783">
    <property type="entry name" value="Ig-like_fold"/>
</dbReference>
<proteinExistence type="predicted"/>
<dbReference type="SUPFAM" id="SSF50998">
    <property type="entry name" value="Quinoprotein alcohol dehydrogenase-like"/>
    <property type="match status" value="1"/>
</dbReference>
<dbReference type="GO" id="GO:0052621">
    <property type="term" value="F:diguanylate cyclase activity"/>
    <property type="evidence" value="ECO:0007669"/>
    <property type="project" value="UniProtKB-EC"/>
</dbReference>
<dbReference type="NCBIfam" id="TIGR00254">
    <property type="entry name" value="GGDEF"/>
    <property type="match status" value="1"/>
</dbReference>
<name>A0A518N6S1_9GAMM</name>
<comment type="catalytic activity">
    <reaction evidence="2">
        <text>2 GTP = 3',3'-c-di-GMP + 2 diphosphate</text>
        <dbReference type="Rhea" id="RHEA:24898"/>
        <dbReference type="ChEBI" id="CHEBI:33019"/>
        <dbReference type="ChEBI" id="CHEBI:37565"/>
        <dbReference type="ChEBI" id="CHEBI:58805"/>
        <dbReference type="EC" id="2.7.7.65"/>
    </reaction>
</comment>
<dbReference type="Gene3D" id="2.60.40.10">
    <property type="entry name" value="Immunoglobulins"/>
    <property type="match status" value="1"/>
</dbReference>
<dbReference type="InterPro" id="IPR043128">
    <property type="entry name" value="Rev_trsase/Diguanyl_cyclase"/>
</dbReference>
<dbReference type="InterPro" id="IPR029787">
    <property type="entry name" value="Nucleotide_cyclase"/>
</dbReference>
<evidence type="ECO:0000256" key="2">
    <source>
        <dbReference type="ARBA" id="ARBA00034247"/>
    </source>
</evidence>
<evidence type="ECO:0000256" key="4">
    <source>
        <dbReference type="SAM" id="Phobius"/>
    </source>
</evidence>
<dbReference type="CDD" id="cd01949">
    <property type="entry name" value="GGDEF"/>
    <property type="match status" value="1"/>
</dbReference>
<dbReference type="InterPro" id="IPR050469">
    <property type="entry name" value="Diguanylate_Cyclase"/>
</dbReference>
<dbReference type="OrthoDB" id="176203at2"/>
<dbReference type="PANTHER" id="PTHR45138:SF9">
    <property type="entry name" value="DIGUANYLATE CYCLASE DGCM-RELATED"/>
    <property type="match status" value="1"/>
</dbReference>
<protein>
    <recommendedName>
        <fullName evidence="1">diguanylate cyclase</fullName>
        <ecNumber evidence="1">2.7.7.65</ecNumber>
    </recommendedName>
</protein>
<evidence type="ECO:0000313" key="7">
    <source>
        <dbReference type="EMBL" id="QDW67625.1"/>
    </source>
</evidence>
<keyword evidence="4" id="KW-0812">Transmembrane</keyword>
<dbReference type="Gene3D" id="2.130.10.10">
    <property type="entry name" value="YVTN repeat-like/Quinoprotein amine dehydrogenase"/>
    <property type="match status" value="3"/>
</dbReference>
<evidence type="ECO:0000256" key="3">
    <source>
        <dbReference type="SAM" id="Coils"/>
    </source>
</evidence>
<evidence type="ECO:0000256" key="5">
    <source>
        <dbReference type="SAM" id="SignalP"/>
    </source>
</evidence>
<dbReference type="EMBL" id="CP042218">
    <property type="protein sequence ID" value="QDW67625.1"/>
    <property type="molecule type" value="Genomic_DNA"/>
</dbReference>
<accession>A0A518N6S1</accession>
<dbReference type="PANTHER" id="PTHR45138">
    <property type="entry name" value="REGULATORY COMPONENTS OF SENSORY TRANSDUCTION SYSTEM"/>
    <property type="match status" value="1"/>
</dbReference>
<keyword evidence="4" id="KW-1133">Transmembrane helix</keyword>
<dbReference type="Pfam" id="PF07494">
    <property type="entry name" value="Reg_prop"/>
    <property type="match status" value="3"/>
</dbReference>
<dbReference type="EC" id="2.7.7.65" evidence="1"/>
<dbReference type="Proteomes" id="UP000316584">
    <property type="component" value="Chromosome"/>
</dbReference>
<dbReference type="Pfam" id="PF07495">
    <property type="entry name" value="Y_Y_Y"/>
    <property type="match status" value="1"/>
</dbReference>
<dbReference type="SUPFAM" id="SSF55073">
    <property type="entry name" value="Nucleotide cyclase"/>
    <property type="match status" value="1"/>
</dbReference>
<keyword evidence="3" id="KW-0175">Coiled coil</keyword>
<dbReference type="KEGG" id="lug:FPZ22_12665"/>
<dbReference type="InterPro" id="IPR011110">
    <property type="entry name" value="Reg_prop"/>
</dbReference>
<dbReference type="InterPro" id="IPR000160">
    <property type="entry name" value="GGDEF_dom"/>
</dbReference>
<organism evidence="7 8">
    <name type="scientific">Luteimonas granuli</name>
    <dbReference type="NCBI Taxonomy" id="1176533"/>
    <lineage>
        <taxon>Bacteria</taxon>
        <taxon>Pseudomonadati</taxon>
        <taxon>Pseudomonadota</taxon>
        <taxon>Gammaproteobacteria</taxon>
        <taxon>Lysobacterales</taxon>
        <taxon>Lysobacteraceae</taxon>
        <taxon>Luteimonas</taxon>
    </lineage>
</organism>
<keyword evidence="4" id="KW-0472">Membrane</keyword>
<keyword evidence="5" id="KW-0732">Signal</keyword>
<dbReference type="AlphaFoldDB" id="A0A518N6S1"/>
<reference evidence="7 8" key="1">
    <citation type="submission" date="2019-07" db="EMBL/GenBank/DDBJ databases">
        <title>Full genome sequence of Luteimonas sp. Gr-4.</title>
        <authorList>
            <person name="Im W.-T."/>
        </authorList>
    </citation>
    <scope>NUCLEOTIDE SEQUENCE [LARGE SCALE GENOMIC DNA]</scope>
    <source>
        <strain evidence="7 8">Gr-4</strain>
    </source>
</reference>
<dbReference type="InterPro" id="IPR015943">
    <property type="entry name" value="WD40/YVTN_repeat-like_dom_sf"/>
</dbReference>
<feature type="chain" id="PRO_5021723868" description="diguanylate cyclase" evidence="5">
    <location>
        <begin position="33"/>
        <end position="1036"/>
    </location>
</feature>
<evidence type="ECO:0000313" key="8">
    <source>
        <dbReference type="Proteomes" id="UP000316584"/>
    </source>
</evidence>
<feature type="transmembrane region" description="Helical" evidence="4">
    <location>
        <begin position="757"/>
        <end position="777"/>
    </location>
</feature>
<dbReference type="Pfam" id="PF00990">
    <property type="entry name" value="GGDEF"/>
    <property type="match status" value="1"/>
</dbReference>
<feature type="domain" description="GGDEF" evidence="6">
    <location>
        <begin position="857"/>
        <end position="996"/>
    </location>
</feature>
<feature type="coiled-coil region" evidence="3">
    <location>
        <begin position="774"/>
        <end position="808"/>
    </location>
</feature>
<dbReference type="Gene3D" id="3.30.70.270">
    <property type="match status" value="1"/>
</dbReference>
<dbReference type="InterPro" id="IPR011047">
    <property type="entry name" value="Quinoprotein_ADH-like_sf"/>
</dbReference>
<dbReference type="PROSITE" id="PS50887">
    <property type="entry name" value="GGDEF"/>
    <property type="match status" value="1"/>
</dbReference>